<evidence type="ECO:0000256" key="7">
    <source>
        <dbReference type="ARBA" id="ARBA00029734"/>
    </source>
</evidence>
<dbReference type="Proteomes" id="UP000242474">
    <property type="component" value="Unassembled WGS sequence"/>
</dbReference>
<dbReference type="UniPathway" id="UPA00115">
    <property type="reaction ID" value="UER00412"/>
</dbReference>
<dbReference type="PANTHER" id="PTHR11934">
    <property type="entry name" value="RIBOSE-5-PHOSPHATE ISOMERASE"/>
    <property type="match status" value="1"/>
</dbReference>
<gene>
    <name evidence="9" type="ORF">COEREDRAFT_82913</name>
</gene>
<dbReference type="NCBIfam" id="TIGR00021">
    <property type="entry name" value="rpiA"/>
    <property type="match status" value="1"/>
</dbReference>
<dbReference type="NCBIfam" id="NF001924">
    <property type="entry name" value="PRK00702.1"/>
    <property type="match status" value="1"/>
</dbReference>
<evidence type="ECO:0000256" key="4">
    <source>
        <dbReference type="ARBA" id="ARBA00011959"/>
    </source>
</evidence>
<dbReference type="AlphaFoldDB" id="A0A2G5B5H5"/>
<evidence type="ECO:0000313" key="9">
    <source>
        <dbReference type="EMBL" id="PIA14251.1"/>
    </source>
</evidence>
<evidence type="ECO:0000256" key="2">
    <source>
        <dbReference type="ARBA" id="ARBA00004988"/>
    </source>
</evidence>
<name>A0A2G5B5H5_COERN</name>
<keyword evidence="10" id="KW-1185">Reference proteome</keyword>
<comment type="similarity">
    <text evidence="3">Belongs to the ribose 5-phosphate isomerase family.</text>
</comment>
<dbReference type="EC" id="5.3.1.6" evidence="4"/>
<evidence type="ECO:0000256" key="6">
    <source>
        <dbReference type="ARBA" id="ARBA00023235"/>
    </source>
</evidence>
<protein>
    <recommendedName>
        <fullName evidence="5">Ribose-5-phosphate isomerase</fullName>
        <ecNumber evidence="4">5.3.1.6</ecNumber>
    </recommendedName>
    <alternativeName>
        <fullName evidence="8">D-ribose-5-phosphate ketol-isomerase</fullName>
    </alternativeName>
    <alternativeName>
        <fullName evidence="7">Phosphoriboisomerase</fullName>
    </alternativeName>
</protein>
<evidence type="ECO:0000256" key="1">
    <source>
        <dbReference type="ARBA" id="ARBA00001713"/>
    </source>
</evidence>
<evidence type="ECO:0000256" key="3">
    <source>
        <dbReference type="ARBA" id="ARBA00008088"/>
    </source>
</evidence>
<dbReference type="PANTHER" id="PTHR11934:SF0">
    <property type="entry name" value="RIBOSE-5-PHOSPHATE ISOMERASE"/>
    <property type="match status" value="1"/>
</dbReference>
<dbReference type="GO" id="GO:0005737">
    <property type="term" value="C:cytoplasm"/>
    <property type="evidence" value="ECO:0007669"/>
    <property type="project" value="TreeGrafter"/>
</dbReference>
<dbReference type="Gene3D" id="3.30.70.260">
    <property type="match status" value="1"/>
</dbReference>
<keyword evidence="6 9" id="KW-0413">Isomerase</keyword>
<comment type="catalytic activity">
    <reaction evidence="1">
        <text>aldehydo-D-ribose 5-phosphate = D-ribulose 5-phosphate</text>
        <dbReference type="Rhea" id="RHEA:14657"/>
        <dbReference type="ChEBI" id="CHEBI:58121"/>
        <dbReference type="ChEBI" id="CHEBI:58273"/>
        <dbReference type="EC" id="5.3.1.6"/>
    </reaction>
</comment>
<sequence length="285" mass="30615">MSASSLVEQAKCSAAIAAVDKNVLPSVRVLGIGSGSTVVYAVQRLVELKDQNKLNPDLVCVATSFQSKQLISDAGLRGVDLDDLPALDSEQRCFKSIDVTIDGADEVDSELNAIKGGGAAHLREKLVANASKKLVLIADYRKDSQTLGDKWDCGIPVEILPLAWRTIKRQIESLCPKSNISSTSTVAIPVSADSAADAFAFQSPRAELRQAVRKAGPVVTDNGNFILDVAVGKIHDPRRVEHLIKMIPGVIEVGLFSGIAKEAWFGNEDGSILCRTPRSEMKKHE</sequence>
<accession>A0A2G5B5H5</accession>
<dbReference type="CDD" id="cd01398">
    <property type="entry name" value="RPI_A"/>
    <property type="match status" value="1"/>
</dbReference>
<evidence type="ECO:0000313" key="10">
    <source>
        <dbReference type="Proteomes" id="UP000242474"/>
    </source>
</evidence>
<dbReference type="EMBL" id="KZ303520">
    <property type="protein sequence ID" value="PIA14251.1"/>
    <property type="molecule type" value="Genomic_DNA"/>
</dbReference>
<dbReference type="GO" id="GO:0004751">
    <property type="term" value="F:ribose-5-phosphate isomerase activity"/>
    <property type="evidence" value="ECO:0007669"/>
    <property type="project" value="UniProtKB-EC"/>
</dbReference>
<evidence type="ECO:0000256" key="8">
    <source>
        <dbReference type="ARBA" id="ARBA00032273"/>
    </source>
</evidence>
<organism evidence="9 10">
    <name type="scientific">Coemansia reversa (strain ATCC 12441 / NRRL 1564)</name>
    <dbReference type="NCBI Taxonomy" id="763665"/>
    <lineage>
        <taxon>Eukaryota</taxon>
        <taxon>Fungi</taxon>
        <taxon>Fungi incertae sedis</taxon>
        <taxon>Zoopagomycota</taxon>
        <taxon>Kickxellomycotina</taxon>
        <taxon>Kickxellomycetes</taxon>
        <taxon>Kickxellales</taxon>
        <taxon>Kickxellaceae</taxon>
        <taxon>Coemansia</taxon>
    </lineage>
</organism>
<dbReference type="GO" id="GO:0009052">
    <property type="term" value="P:pentose-phosphate shunt, non-oxidative branch"/>
    <property type="evidence" value="ECO:0007669"/>
    <property type="project" value="InterPro"/>
</dbReference>
<dbReference type="STRING" id="763665.A0A2G5B5H5"/>
<reference evidence="9 10" key="1">
    <citation type="journal article" date="2015" name="Genome Biol. Evol.">
        <title>Phylogenomic analyses indicate that early fungi evolved digesting cell walls of algal ancestors of land plants.</title>
        <authorList>
            <person name="Chang Y."/>
            <person name="Wang S."/>
            <person name="Sekimoto S."/>
            <person name="Aerts A.L."/>
            <person name="Choi C."/>
            <person name="Clum A."/>
            <person name="LaButti K.M."/>
            <person name="Lindquist E.A."/>
            <person name="Yee Ngan C."/>
            <person name="Ohm R.A."/>
            <person name="Salamov A.A."/>
            <person name="Grigoriev I.V."/>
            <person name="Spatafora J.W."/>
            <person name="Berbee M.L."/>
        </authorList>
    </citation>
    <scope>NUCLEOTIDE SEQUENCE [LARGE SCALE GENOMIC DNA]</scope>
    <source>
        <strain evidence="9 10">NRRL 1564</strain>
    </source>
</reference>
<dbReference type="SUPFAM" id="SSF100950">
    <property type="entry name" value="NagB/RpiA/CoA transferase-like"/>
    <property type="match status" value="1"/>
</dbReference>
<comment type="pathway">
    <text evidence="2">Carbohydrate degradation; pentose phosphate pathway; D-ribose 5-phosphate from D-ribulose 5-phosphate (non-oxidative stage): step 1/1.</text>
</comment>
<evidence type="ECO:0000256" key="5">
    <source>
        <dbReference type="ARBA" id="ARBA00019150"/>
    </source>
</evidence>
<dbReference type="OrthoDB" id="1555531at2759"/>
<dbReference type="Gene3D" id="3.40.50.1360">
    <property type="match status" value="1"/>
</dbReference>
<proteinExistence type="inferred from homology"/>
<dbReference type="InterPro" id="IPR037171">
    <property type="entry name" value="NagB/RpiA_transferase-like"/>
</dbReference>
<dbReference type="GO" id="GO:0006014">
    <property type="term" value="P:D-ribose metabolic process"/>
    <property type="evidence" value="ECO:0007669"/>
    <property type="project" value="TreeGrafter"/>
</dbReference>
<dbReference type="Pfam" id="PF06026">
    <property type="entry name" value="Rib_5-P_isom_A"/>
    <property type="match status" value="1"/>
</dbReference>
<dbReference type="InterPro" id="IPR004788">
    <property type="entry name" value="Ribose5P_isomerase_type_A"/>
</dbReference>
<dbReference type="SUPFAM" id="SSF75445">
    <property type="entry name" value="D-ribose-5-phosphate isomerase (RpiA), lid domain"/>
    <property type="match status" value="1"/>
</dbReference>